<keyword evidence="1" id="KW-1133">Transmembrane helix</keyword>
<sequence>MAVDSRYGRAWTTAVRVTAAGWAGVAALQSPRLPLALLVLSLGAVGGLLLGTGPWAAGSPTRRYAAGALRAAACVLVVVGIGHHLEAGVATVTLLAATSPVVLGRITRLLHG</sequence>
<dbReference type="AlphaFoldDB" id="A0A7W4VSG6"/>
<accession>A0A7W4VSG6</accession>
<dbReference type="EMBL" id="JACHWR010000001">
    <property type="protein sequence ID" value="MBB3040913.1"/>
    <property type="molecule type" value="Genomic_DNA"/>
</dbReference>
<dbReference type="RefSeq" id="WP_221199491.1">
    <property type="nucleotide sequence ID" value="NZ_JACHWR010000001.1"/>
</dbReference>
<evidence type="ECO:0000256" key="1">
    <source>
        <dbReference type="SAM" id="Phobius"/>
    </source>
</evidence>
<proteinExistence type="predicted"/>
<dbReference type="Proteomes" id="UP000589626">
    <property type="component" value="Unassembled WGS sequence"/>
</dbReference>
<name>A0A7W4VSG6_9ACTN</name>
<evidence type="ECO:0000313" key="2">
    <source>
        <dbReference type="EMBL" id="MBB3040913.1"/>
    </source>
</evidence>
<comment type="caution">
    <text evidence="2">The sequence shown here is derived from an EMBL/GenBank/DDBJ whole genome shotgun (WGS) entry which is preliminary data.</text>
</comment>
<keyword evidence="1" id="KW-0472">Membrane</keyword>
<evidence type="ECO:0000313" key="3">
    <source>
        <dbReference type="Proteomes" id="UP000589626"/>
    </source>
</evidence>
<keyword evidence="1" id="KW-0812">Transmembrane</keyword>
<gene>
    <name evidence="2" type="ORF">FHU40_000714</name>
</gene>
<organism evidence="2 3">
    <name type="scientific">Nocardioides soli</name>
    <dbReference type="NCBI Taxonomy" id="1036020"/>
    <lineage>
        <taxon>Bacteria</taxon>
        <taxon>Bacillati</taxon>
        <taxon>Actinomycetota</taxon>
        <taxon>Actinomycetes</taxon>
        <taxon>Propionibacteriales</taxon>
        <taxon>Nocardioidaceae</taxon>
        <taxon>Nocardioides</taxon>
    </lineage>
</organism>
<protein>
    <submittedName>
        <fullName evidence="2">LDH2 family malate/lactate/ureidoglycolate dehydrogenase</fullName>
    </submittedName>
</protein>
<reference evidence="2 3" key="1">
    <citation type="submission" date="2020-08" db="EMBL/GenBank/DDBJ databases">
        <title>Sequencing the genomes of 1000 actinobacteria strains.</title>
        <authorList>
            <person name="Klenk H.-P."/>
        </authorList>
    </citation>
    <scope>NUCLEOTIDE SEQUENCE [LARGE SCALE GENOMIC DNA]</scope>
    <source>
        <strain evidence="2 3">DSM 105498</strain>
    </source>
</reference>
<keyword evidence="3" id="KW-1185">Reference proteome</keyword>
<feature type="transmembrane region" description="Helical" evidence="1">
    <location>
        <begin position="35"/>
        <end position="57"/>
    </location>
</feature>